<dbReference type="InterPro" id="IPR007749">
    <property type="entry name" value="DUF677"/>
</dbReference>
<feature type="transmembrane region" description="Helical" evidence="7">
    <location>
        <begin position="243"/>
        <end position="267"/>
    </location>
</feature>
<dbReference type="ExpressionAtlas" id="A0A178VPH5">
    <property type="expression patterns" value="baseline and differential"/>
</dbReference>
<reference evidence="9" key="1">
    <citation type="journal article" date="2016" name="Proc. Natl. Acad. Sci. U.S.A.">
        <title>Chromosome-level assembly of Arabidopsis thaliana Ler reveals the extent of translocation and inversion polymorphisms.</title>
        <authorList>
            <person name="Zapata L."/>
            <person name="Ding J."/>
            <person name="Willing E.M."/>
            <person name="Hartwig B."/>
            <person name="Bezdan D."/>
            <person name="Jiao W.B."/>
            <person name="Patel V."/>
            <person name="Velikkakam James G."/>
            <person name="Koornneef M."/>
            <person name="Ossowski S."/>
            <person name="Schneeberger K."/>
        </authorList>
    </citation>
    <scope>NUCLEOTIDE SEQUENCE [LARGE SCALE GENOMIC DNA]</scope>
    <source>
        <strain evidence="9">cv. Landsberg erecta</strain>
    </source>
</reference>
<protein>
    <submittedName>
        <fullName evidence="8">Uncharacterized protein</fullName>
    </submittedName>
</protein>
<sequence length="383" mass="42473">MAFSKDKTSRYSEHVDAYRAACGHHPDLKSFDSKIQQRTSNLIDSLTVEAKTGSVSPHAVHKEVIEHLVEVSKAVADVITECGEEVWENGTLQSLVKDYFNSTMETLKIFETVTQCVHEAKRGQRYIKAAVAQFKKDSEEKDVGVKKKRYEKTLEELMKFKAMGNPFDDGLLKTQFELMNKQQESLFDRVTETKERIAKEIEEVQKRISNVNTATIVSHVVFGAAAFGYAAGCIALMCTGVGAPLGAGMVTLLPVIVVQWVGVNYVLNNSLEALQKQLKALNKVKPIPERITEGMEADKEGMKSVPEQVDELKDQISSLLQTVDDAIGSEGDEVDVKLDMESLEDDVKTLTTKITEVGETVAKYSKIIKEARLHVLEKITGTG</sequence>
<feature type="coiled-coil region" evidence="6">
    <location>
        <begin position="187"/>
        <end position="214"/>
    </location>
</feature>
<dbReference type="AlphaFoldDB" id="A0A178VPH5"/>
<evidence type="ECO:0000256" key="3">
    <source>
        <dbReference type="ARBA" id="ARBA00022692"/>
    </source>
</evidence>
<evidence type="ECO:0000256" key="2">
    <source>
        <dbReference type="ARBA" id="ARBA00009074"/>
    </source>
</evidence>
<accession>A0A178VPH5</accession>
<dbReference type="PANTHER" id="PTHR31113">
    <property type="entry name" value="UPF0496 PROTEIN 3-RELATED"/>
    <property type="match status" value="1"/>
</dbReference>
<name>A0A178VPH5_ARATH</name>
<dbReference type="PANTHER" id="PTHR31113:SF13">
    <property type="entry name" value="(RAPE) HYPOTHETICAL PROTEIN"/>
    <property type="match status" value="1"/>
</dbReference>
<gene>
    <name evidence="8" type="ordered locus">AXX17_At3g30870</name>
</gene>
<dbReference type="EMBL" id="LUHQ01000003">
    <property type="protein sequence ID" value="OAP06973.1"/>
    <property type="molecule type" value="Genomic_DNA"/>
</dbReference>
<evidence type="ECO:0000256" key="1">
    <source>
        <dbReference type="ARBA" id="ARBA00004141"/>
    </source>
</evidence>
<comment type="subcellular location">
    <subcellularLocation>
        <location evidence="1">Membrane</location>
        <topology evidence="1">Multi-pass membrane protein</topology>
    </subcellularLocation>
</comment>
<evidence type="ECO:0000256" key="7">
    <source>
        <dbReference type="SAM" id="Phobius"/>
    </source>
</evidence>
<keyword evidence="4 7" id="KW-1133">Transmembrane helix</keyword>
<evidence type="ECO:0000313" key="9">
    <source>
        <dbReference type="Proteomes" id="UP000078284"/>
    </source>
</evidence>
<evidence type="ECO:0000256" key="4">
    <source>
        <dbReference type="ARBA" id="ARBA00022989"/>
    </source>
</evidence>
<dbReference type="Pfam" id="PF05055">
    <property type="entry name" value="DUF677"/>
    <property type="match status" value="1"/>
</dbReference>
<evidence type="ECO:0000256" key="6">
    <source>
        <dbReference type="SAM" id="Coils"/>
    </source>
</evidence>
<organism evidence="8 9">
    <name type="scientific">Arabidopsis thaliana</name>
    <name type="common">Mouse-ear cress</name>
    <dbReference type="NCBI Taxonomy" id="3702"/>
    <lineage>
        <taxon>Eukaryota</taxon>
        <taxon>Viridiplantae</taxon>
        <taxon>Streptophyta</taxon>
        <taxon>Embryophyta</taxon>
        <taxon>Tracheophyta</taxon>
        <taxon>Spermatophyta</taxon>
        <taxon>Magnoliopsida</taxon>
        <taxon>eudicotyledons</taxon>
        <taxon>Gunneridae</taxon>
        <taxon>Pentapetalae</taxon>
        <taxon>rosids</taxon>
        <taxon>malvids</taxon>
        <taxon>Brassicales</taxon>
        <taxon>Brassicaceae</taxon>
        <taxon>Camelineae</taxon>
        <taxon>Arabidopsis</taxon>
    </lineage>
</organism>
<dbReference type="Gene3D" id="1.20.1170.10">
    <property type="match status" value="1"/>
</dbReference>
<keyword evidence="3 7" id="KW-0812">Transmembrane</keyword>
<evidence type="ECO:0000313" key="8">
    <source>
        <dbReference type="EMBL" id="OAP06973.1"/>
    </source>
</evidence>
<comment type="caution">
    <text evidence="8">The sequence shown here is derived from an EMBL/GenBank/DDBJ whole genome shotgun (WGS) entry which is preliminary data.</text>
</comment>
<evidence type="ECO:0000256" key="5">
    <source>
        <dbReference type="ARBA" id="ARBA00023136"/>
    </source>
</evidence>
<keyword evidence="5 7" id="KW-0472">Membrane</keyword>
<proteinExistence type="inferred from homology"/>
<feature type="transmembrane region" description="Helical" evidence="7">
    <location>
        <begin position="216"/>
        <end position="237"/>
    </location>
</feature>
<dbReference type="GO" id="GO:0016020">
    <property type="term" value="C:membrane"/>
    <property type="evidence" value="ECO:0007669"/>
    <property type="project" value="UniProtKB-SubCell"/>
</dbReference>
<comment type="similarity">
    <text evidence="2">Belongs to the UPF0496 family.</text>
</comment>
<keyword evidence="6" id="KW-0175">Coiled coil</keyword>
<dbReference type="Proteomes" id="UP000078284">
    <property type="component" value="Chromosome 3"/>
</dbReference>